<dbReference type="Proteomes" id="UP000316621">
    <property type="component" value="Chromosome 4"/>
</dbReference>
<protein>
    <submittedName>
        <fullName evidence="1">Uncharacterized protein</fullName>
    </submittedName>
</protein>
<dbReference type="AlphaFoldDB" id="A0A4Y7JCK8"/>
<proteinExistence type="predicted"/>
<accession>A0A4Y7JCK8</accession>
<keyword evidence="2" id="KW-1185">Reference proteome</keyword>
<dbReference type="Gramene" id="RZC57740">
    <property type="protein sequence ID" value="RZC57740"/>
    <property type="gene ID" value="C5167_005045"/>
</dbReference>
<organism evidence="1 2">
    <name type="scientific">Papaver somniferum</name>
    <name type="common">Opium poppy</name>
    <dbReference type="NCBI Taxonomy" id="3469"/>
    <lineage>
        <taxon>Eukaryota</taxon>
        <taxon>Viridiplantae</taxon>
        <taxon>Streptophyta</taxon>
        <taxon>Embryophyta</taxon>
        <taxon>Tracheophyta</taxon>
        <taxon>Spermatophyta</taxon>
        <taxon>Magnoliopsida</taxon>
        <taxon>Ranunculales</taxon>
        <taxon>Papaveraceae</taxon>
        <taxon>Papaveroideae</taxon>
        <taxon>Papaver</taxon>
    </lineage>
</organism>
<evidence type="ECO:0000313" key="1">
    <source>
        <dbReference type="EMBL" id="RZC57740.1"/>
    </source>
</evidence>
<gene>
    <name evidence="1" type="ORF">C5167_005045</name>
</gene>
<evidence type="ECO:0000313" key="2">
    <source>
        <dbReference type="Proteomes" id="UP000316621"/>
    </source>
</evidence>
<reference evidence="1 2" key="1">
    <citation type="journal article" date="2018" name="Science">
        <title>The opium poppy genome and morphinan production.</title>
        <authorList>
            <person name="Guo L."/>
            <person name="Winzer T."/>
            <person name="Yang X."/>
            <person name="Li Y."/>
            <person name="Ning Z."/>
            <person name="He Z."/>
            <person name="Teodor R."/>
            <person name="Lu Y."/>
            <person name="Bowser T.A."/>
            <person name="Graham I.A."/>
            <person name="Ye K."/>
        </authorList>
    </citation>
    <scope>NUCLEOTIDE SEQUENCE [LARGE SCALE GENOMIC DNA]</scope>
    <source>
        <strain evidence="2">cv. HN1</strain>
        <tissue evidence="1">Leaves</tissue>
    </source>
</reference>
<sequence>MVVVLIQVLDSTQKKSGVELRWVKEGHFLAVVVRIWWCKWNRVAVHELGVDVVVLVVMKMDVVEKFRVGDGNGIEIVI</sequence>
<dbReference type="EMBL" id="CM010718">
    <property type="protein sequence ID" value="RZC57740.1"/>
    <property type="molecule type" value="Genomic_DNA"/>
</dbReference>
<name>A0A4Y7JCK8_PAPSO</name>